<reference evidence="7 8" key="1">
    <citation type="submission" date="2024-01" db="EMBL/GenBank/DDBJ databases">
        <authorList>
            <person name="Allen C."/>
            <person name="Tagirdzhanova G."/>
        </authorList>
    </citation>
    <scope>NUCLEOTIDE SEQUENCE [LARGE SCALE GENOMIC DNA]</scope>
</reference>
<evidence type="ECO:0000313" key="8">
    <source>
        <dbReference type="Proteomes" id="UP001642482"/>
    </source>
</evidence>
<organism evidence="7 8">
    <name type="scientific">Sporothrix eucalyptigena</name>
    <dbReference type="NCBI Taxonomy" id="1812306"/>
    <lineage>
        <taxon>Eukaryota</taxon>
        <taxon>Fungi</taxon>
        <taxon>Dikarya</taxon>
        <taxon>Ascomycota</taxon>
        <taxon>Pezizomycotina</taxon>
        <taxon>Sordariomycetes</taxon>
        <taxon>Sordariomycetidae</taxon>
        <taxon>Ophiostomatales</taxon>
        <taxon>Ophiostomataceae</taxon>
        <taxon>Sporothrix</taxon>
    </lineage>
</organism>
<evidence type="ECO:0000313" key="7">
    <source>
        <dbReference type="EMBL" id="CAK7213890.1"/>
    </source>
</evidence>
<dbReference type="Proteomes" id="UP001642482">
    <property type="component" value="Unassembled WGS sequence"/>
</dbReference>
<dbReference type="SUPFAM" id="SSF51905">
    <property type="entry name" value="FAD/NAD(P)-binding domain"/>
    <property type="match status" value="1"/>
</dbReference>
<dbReference type="InterPro" id="IPR036188">
    <property type="entry name" value="FAD/NAD-bd_sf"/>
</dbReference>
<dbReference type="EMBL" id="CAWUHD010000012">
    <property type="protein sequence ID" value="CAK7213890.1"/>
    <property type="molecule type" value="Genomic_DNA"/>
</dbReference>
<name>A0ABP0B3F6_9PEZI</name>
<dbReference type="InterPro" id="IPR002938">
    <property type="entry name" value="FAD-bd"/>
</dbReference>
<dbReference type="PRINTS" id="PR00420">
    <property type="entry name" value="RNGMNOXGNASE"/>
</dbReference>
<keyword evidence="8" id="KW-1185">Reference proteome</keyword>
<feature type="domain" description="FAD-binding" evidence="6">
    <location>
        <begin position="52"/>
        <end position="418"/>
    </location>
</feature>
<proteinExistence type="inferred from homology"/>
<dbReference type="PANTHER" id="PTHR46720">
    <property type="entry name" value="HYDROXYLASE, PUTATIVE (AFU_ORTHOLOGUE AFUA_3G01460)-RELATED"/>
    <property type="match status" value="1"/>
</dbReference>
<evidence type="ECO:0000256" key="1">
    <source>
        <dbReference type="ARBA" id="ARBA00007992"/>
    </source>
</evidence>
<feature type="region of interest" description="Disordered" evidence="5">
    <location>
        <begin position="482"/>
        <end position="538"/>
    </location>
</feature>
<dbReference type="Pfam" id="PF01494">
    <property type="entry name" value="FAD_binding_3"/>
    <property type="match status" value="1"/>
</dbReference>
<sequence length="549" mass="60024">MGRCAIAQHHGAIRLGQYAITSTQAGRVASHTRDEPVHATTNKEGLFNMTWKVAIIGGGPGGLGAAIALSQLNVHGEAPLVDWTLYEKKPRISETGGGISIQRHTWRMLELLGVAHRIDARDFFRPDDGRSVEHRNAVTGVLLAKRFHSDDTPPHRASCRMLRSKLQRALLSALDESRIQINKKLVKIEDAAAGTQLTFDDGEVATYDLVIGADGIRSLTRLFIAPDHKLTYNGQSAYRTILRKSDVAAINGIPAAPIFWQYVGGKYVYTCPLGRDDFELTARIRPDEDDAQEHAKQVSWGQPFDLNKLLPKYTDFAPQLRAILKLAADSGGTQEFAMFHGPRLKTVVRVHPSLPNTGVLLLGDASHPLSGAFGAGAGFALEDSYTLAQALAWVHRTGRPLAEALWVYDNTRSPHYANLYKELDKGGAIIKDVVAKQLPLHDEIEERVRRLWDEGASGSGWVYTYHADEVVKELIEKIEAELAEKPKEETQKTESPAAESTDTPAEKPMEASVEGPVDSAPATEQGATVDEPAKERLVPVVQDVVAAAA</sequence>
<evidence type="ECO:0000256" key="4">
    <source>
        <dbReference type="ARBA" id="ARBA00023002"/>
    </source>
</evidence>
<evidence type="ECO:0000259" key="6">
    <source>
        <dbReference type="Pfam" id="PF01494"/>
    </source>
</evidence>
<comment type="caution">
    <text evidence="7">The sequence shown here is derived from an EMBL/GenBank/DDBJ whole genome shotgun (WGS) entry which is preliminary data.</text>
</comment>
<comment type="similarity">
    <text evidence="1">Belongs to the paxM FAD-dependent monooxygenase family.</text>
</comment>
<gene>
    <name evidence="7" type="ORF">SEUCBS140593_001998</name>
</gene>
<evidence type="ECO:0000256" key="3">
    <source>
        <dbReference type="ARBA" id="ARBA00022827"/>
    </source>
</evidence>
<protein>
    <recommendedName>
        <fullName evidence="6">FAD-binding domain-containing protein</fullName>
    </recommendedName>
</protein>
<dbReference type="Gene3D" id="3.50.50.60">
    <property type="entry name" value="FAD/NAD(P)-binding domain"/>
    <property type="match status" value="1"/>
</dbReference>
<feature type="compositionally biased region" description="Basic and acidic residues" evidence="5">
    <location>
        <begin position="482"/>
        <end position="492"/>
    </location>
</feature>
<dbReference type="PANTHER" id="PTHR46720:SF3">
    <property type="entry name" value="FAD-BINDING DOMAIN-CONTAINING PROTEIN-RELATED"/>
    <property type="match status" value="1"/>
</dbReference>
<keyword evidence="3" id="KW-0274">FAD</keyword>
<accession>A0ABP0B3F6</accession>
<evidence type="ECO:0000256" key="2">
    <source>
        <dbReference type="ARBA" id="ARBA00022630"/>
    </source>
</evidence>
<keyword evidence="4" id="KW-0560">Oxidoreductase</keyword>
<dbReference type="InterPro" id="IPR051104">
    <property type="entry name" value="FAD_monoxygenase"/>
</dbReference>
<keyword evidence="2" id="KW-0285">Flavoprotein</keyword>
<evidence type="ECO:0000256" key="5">
    <source>
        <dbReference type="SAM" id="MobiDB-lite"/>
    </source>
</evidence>